<sequence>MTLLSHFECNVNVAYTCVISQQISYKDLEFPNDIWIRKADWEISVKAAAFIVVVVLGLAGNTLLLSIVLRHRSIRTPTNLLIANMAVADLVTLLIMPWVFLCMDCFQNYILGEIGCKAQGFVECFLLLTGVLNLVAVSYDRLTAIVTPLEARLTVHGTHIIMVSTWVTGVILGMPLVFFRFYREREWLNFDESYCTEERVVMPIYWYVVIVFVVWLPLLVMTFCYSGLFFKLDQYEKKVLRREHPISVSYKTKVARTMFVVVVAFMVCRVPFTALIFLRSKMQQGTQTINQVVDAYNTLWFISHYLIIVNAAVDPLIYGLTNENFRRAFRATGVARCLFGASASMTIPRTPRTPRPQFNRLEPRDLCEKANDQQWFTVPRHLKGKTSSTDCYI</sequence>
<dbReference type="SUPFAM" id="SSF81321">
    <property type="entry name" value="Family A G protein-coupled receptor-like"/>
    <property type="match status" value="1"/>
</dbReference>
<evidence type="ECO:0000313" key="12">
    <source>
        <dbReference type="Proteomes" id="UP001148838"/>
    </source>
</evidence>
<dbReference type="SMART" id="SM01381">
    <property type="entry name" value="7TM_GPCR_Srsx"/>
    <property type="match status" value="1"/>
</dbReference>
<dbReference type="PRINTS" id="PR00237">
    <property type="entry name" value="GPCRRHODOPSN"/>
</dbReference>
<keyword evidence="7" id="KW-0675">Receptor</keyword>
<evidence type="ECO:0000256" key="8">
    <source>
        <dbReference type="ARBA" id="ARBA00023224"/>
    </source>
</evidence>
<evidence type="ECO:0000256" key="9">
    <source>
        <dbReference type="SAM" id="Phobius"/>
    </source>
</evidence>
<evidence type="ECO:0000256" key="7">
    <source>
        <dbReference type="ARBA" id="ARBA00023170"/>
    </source>
</evidence>
<dbReference type="Pfam" id="PF00001">
    <property type="entry name" value="7tm_1"/>
    <property type="match status" value="1"/>
</dbReference>
<keyword evidence="4 9" id="KW-1133">Transmembrane helix</keyword>
<accession>A0ABQ8SH48</accession>
<comment type="similarity">
    <text evidence="2">Belongs to the G-protein coupled receptor 1 family.</text>
</comment>
<keyword evidence="6 9" id="KW-0472">Membrane</keyword>
<feature type="domain" description="G-protein coupled receptors family 1 profile" evidence="10">
    <location>
        <begin position="60"/>
        <end position="318"/>
    </location>
</feature>
<comment type="caution">
    <text evidence="11">The sequence shown here is derived from an EMBL/GenBank/DDBJ whole genome shotgun (WGS) entry which is preliminary data.</text>
</comment>
<feature type="transmembrane region" description="Helical" evidence="9">
    <location>
        <begin position="204"/>
        <end position="232"/>
    </location>
</feature>
<dbReference type="InterPro" id="IPR000276">
    <property type="entry name" value="GPCR_Rhodpsn"/>
</dbReference>
<feature type="transmembrane region" description="Helical" evidence="9">
    <location>
        <begin position="81"/>
        <end position="100"/>
    </location>
</feature>
<gene>
    <name evidence="11" type="ORF">ANN_15768</name>
</gene>
<feature type="transmembrane region" description="Helical" evidence="9">
    <location>
        <begin position="120"/>
        <end position="139"/>
    </location>
</feature>
<dbReference type="PANTHER" id="PTHR24235:SF12">
    <property type="entry name" value="G-PROTEIN COUPLED RECEPTORS FAMILY 1 PROFILE DOMAIN-CONTAINING PROTEIN"/>
    <property type="match status" value="1"/>
</dbReference>
<evidence type="ECO:0000313" key="11">
    <source>
        <dbReference type="EMBL" id="KAJ4433465.1"/>
    </source>
</evidence>
<dbReference type="Proteomes" id="UP001148838">
    <property type="component" value="Unassembled WGS sequence"/>
</dbReference>
<keyword evidence="5" id="KW-0297">G-protein coupled receptor</keyword>
<dbReference type="PROSITE" id="PS50262">
    <property type="entry name" value="G_PROTEIN_RECEP_F1_2"/>
    <property type="match status" value="1"/>
</dbReference>
<evidence type="ECO:0000256" key="1">
    <source>
        <dbReference type="ARBA" id="ARBA00004141"/>
    </source>
</evidence>
<keyword evidence="12" id="KW-1185">Reference proteome</keyword>
<proteinExistence type="inferred from homology"/>
<comment type="subcellular location">
    <subcellularLocation>
        <location evidence="1">Membrane</location>
        <topology evidence="1">Multi-pass membrane protein</topology>
    </subcellularLocation>
</comment>
<feature type="transmembrane region" description="Helical" evidence="9">
    <location>
        <begin position="258"/>
        <end position="278"/>
    </location>
</feature>
<dbReference type="InterPro" id="IPR000611">
    <property type="entry name" value="NPY_rcpt"/>
</dbReference>
<evidence type="ECO:0000256" key="3">
    <source>
        <dbReference type="ARBA" id="ARBA00022692"/>
    </source>
</evidence>
<feature type="transmembrane region" description="Helical" evidence="9">
    <location>
        <begin position="160"/>
        <end position="182"/>
    </location>
</feature>
<dbReference type="PANTHER" id="PTHR24235">
    <property type="entry name" value="NEUROPEPTIDE Y RECEPTOR"/>
    <property type="match status" value="1"/>
</dbReference>
<keyword evidence="3 9" id="KW-0812">Transmembrane</keyword>
<name>A0ABQ8SH48_PERAM</name>
<feature type="transmembrane region" description="Helical" evidence="9">
    <location>
        <begin position="47"/>
        <end position="69"/>
    </location>
</feature>
<dbReference type="EMBL" id="JAJSOF020000027">
    <property type="protein sequence ID" value="KAJ4433465.1"/>
    <property type="molecule type" value="Genomic_DNA"/>
</dbReference>
<dbReference type="InterPro" id="IPR017452">
    <property type="entry name" value="GPCR_Rhodpsn_7TM"/>
</dbReference>
<evidence type="ECO:0000256" key="2">
    <source>
        <dbReference type="ARBA" id="ARBA00010663"/>
    </source>
</evidence>
<organism evidence="11 12">
    <name type="scientific">Periplaneta americana</name>
    <name type="common">American cockroach</name>
    <name type="synonym">Blatta americana</name>
    <dbReference type="NCBI Taxonomy" id="6978"/>
    <lineage>
        <taxon>Eukaryota</taxon>
        <taxon>Metazoa</taxon>
        <taxon>Ecdysozoa</taxon>
        <taxon>Arthropoda</taxon>
        <taxon>Hexapoda</taxon>
        <taxon>Insecta</taxon>
        <taxon>Pterygota</taxon>
        <taxon>Neoptera</taxon>
        <taxon>Polyneoptera</taxon>
        <taxon>Dictyoptera</taxon>
        <taxon>Blattodea</taxon>
        <taxon>Blattoidea</taxon>
        <taxon>Blattidae</taxon>
        <taxon>Blattinae</taxon>
        <taxon>Periplaneta</taxon>
    </lineage>
</organism>
<feature type="transmembrane region" description="Helical" evidence="9">
    <location>
        <begin position="298"/>
        <end position="320"/>
    </location>
</feature>
<protein>
    <recommendedName>
        <fullName evidence="10">G-protein coupled receptors family 1 profile domain-containing protein</fullName>
    </recommendedName>
</protein>
<evidence type="ECO:0000256" key="5">
    <source>
        <dbReference type="ARBA" id="ARBA00023040"/>
    </source>
</evidence>
<keyword evidence="8" id="KW-0807">Transducer</keyword>
<evidence type="ECO:0000256" key="6">
    <source>
        <dbReference type="ARBA" id="ARBA00023136"/>
    </source>
</evidence>
<evidence type="ECO:0000256" key="4">
    <source>
        <dbReference type="ARBA" id="ARBA00022989"/>
    </source>
</evidence>
<reference evidence="11 12" key="1">
    <citation type="journal article" date="2022" name="Allergy">
        <title>Genome assembly and annotation of Periplaneta americana reveal a comprehensive cockroach allergen profile.</title>
        <authorList>
            <person name="Wang L."/>
            <person name="Xiong Q."/>
            <person name="Saelim N."/>
            <person name="Wang L."/>
            <person name="Nong W."/>
            <person name="Wan A.T."/>
            <person name="Shi M."/>
            <person name="Liu X."/>
            <person name="Cao Q."/>
            <person name="Hui J.H.L."/>
            <person name="Sookrung N."/>
            <person name="Leung T.F."/>
            <person name="Tungtrongchitr A."/>
            <person name="Tsui S.K.W."/>
        </authorList>
    </citation>
    <scope>NUCLEOTIDE SEQUENCE [LARGE SCALE GENOMIC DNA]</scope>
    <source>
        <strain evidence="11">PWHHKU_190912</strain>
    </source>
</reference>
<dbReference type="Gene3D" id="1.20.1070.10">
    <property type="entry name" value="Rhodopsin 7-helix transmembrane proteins"/>
    <property type="match status" value="1"/>
</dbReference>
<dbReference type="PRINTS" id="PR01012">
    <property type="entry name" value="NRPEPTIDEYR"/>
</dbReference>
<evidence type="ECO:0000259" key="10">
    <source>
        <dbReference type="PROSITE" id="PS50262"/>
    </source>
</evidence>